<feature type="transmembrane region" description="Helical" evidence="8">
    <location>
        <begin position="62"/>
        <end position="85"/>
    </location>
</feature>
<dbReference type="AlphaFoldDB" id="A0A9W6J7M9"/>
<keyword evidence="4" id="KW-1003">Cell membrane</keyword>
<dbReference type="Pfam" id="PF00528">
    <property type="entry name" value="BPD_transp_1"/>
    <property type="match status" value="1"/>
</dbReference>
<feature type="domain" description="ABC transmembrane type-1" evidence="9">
    <location>
        <begin position="60"/>
        <end position="270"/>
    </location>
</feature>
<evidence type="ECO:0000256" key="7">
    <source>
        <dbReference type="ARBA" id="ARBA00023136"/>
    </source>
</evidence>
<accession>A0A9W6J7M9</accession>
<dbReference type="CDD" id="cd06261">
    <property type="entry name" value="TM_PBP2"/>
    <property type="match status" value="1"/>
</dbReference>
<evidence type="ECO:0000256" key="6">
    <source>
        <dbReference type="ARBA" id="ARBA00022989"/>
    </source>
</evidence>
<dbReference type="EMBL" id="BSFJ01000013">
    <property type="protein sequence ID" value="GLK72345.1"/>
    <property type="molecule type" value="Genomic_DNA"/>
</dbReference>
<evidence type="ECO:0000256" key="4">
    <source>
        <dbReference type="ARBA" id="ARBA00022475"/>
    </source>
</evidence>
<dbReference type="GO" id="GO:0055085">
    <property type="term" value="P:transmembrane transport"/>
    <property type="evidence" value="ECO:0007669"/>
    <property type="project" value="InterPro"/>
</dbReference>
<comment type="subcellular location">
    <subcellularLocation>
        <location evidence="1 8">Cell membrane</location>
        <topology evidence="1 8">Multi-pass membrane protein</topology>
    </subcellularLocation>
</comment>
<keyword evidence="7 8" id="KW-0472">Membrane</keyword>
<evidence type="ECO:0000259" key="9">
    <source>
        <dbReference type="PROSITE" id="PS50928"/>
    </source>
</evidence>
<evidence type="ECO:0000256" key="1">
    <source>
        <dbReference type="ARBA" id="ARBA00004651"/>
    </source>
</evidence>
<name>A0A9W6J7M9_9HYPH</name>
<comment type="similarity">
    <text evidence="2">Belongs to the binding-protein-dependent transport system permease family. CysTW subfamily.</text>
</comment>
<feature type="transmembrane region" description="Helical" evidence="8">
    <location>
        <begin position="148"/>
        <end position="170"/>
    </location>
</feature>
<dbReference type="RefSeq" id="WP_213373266.1">
    <property type="nucleotide sequence ID" value="NZ_BSFJ01000013.1"/>
</dbReference>
<comment type="caution">
    <text evidence="10">The sequence shown here is derived from an EMBL/GenBank/DDBJ whole genome shotgun (WGS) entry which is preliminary data.</text>
</comment>
<feature type="transmembrane region" description="Helical" evidence="8">
    <location>
        <begin position="248"/>
        <end position="271"/>
    </location>
</feature>
<evidence type="ECO:0000256" key="8">
    <source>
        <dbReference type="RuleBase" id="RU363032"/>
    </source>
</evidence>
<feature type="transmembrane region" description="Helical" evidence="8">
    <location>
        <begin position="191"/>
        <end position="216"/>
    </location>
</feature>
<reference evidence="10" key="2">
    <citation type="submission" date="2023-01" db="EMBL/GenBank/DDBJ databases">
        <authorList>
            <person name="Sun Q."/>
            <person name="Evtushenko L."/>
        </authorList>
    </citation>
    <scope>NUCLEOTIDE SEQUENCE</scope>
    <source>
        <strain evidence="10">VKM B-2484</strain>
    </source>
</reference>
<evidence type="ECO:0000256" key="5">
    <source>
        <dbReference type="ARBA" id="ARBA00022692"/>
    </source>
</evidence>
<dbReference type="Proteomes" id="UP001143370">
    <property type="component" value="Unassembled WGS sequence"/>
</dbReference>
<protein>
    <submittedName>
        <fullName evidence="10">Polyamine ABC transporter permease</fullName>
    </submittedName>
</protein>
<reference evidence="10" key="1">
    <citation type="journal article" date="2014" name="Int. J. Syst. Evol. Microbiol.">
        <title>Complete genome sequence of Corynebacterium casei LMG S-19264T (=DSM 44701T), isolated from a smear-ripened cheese.</title>
        <authorList>
            <consortium name="US DOE Joint Genome Institute (JGI-PGF)"/>
            <person name="Walter F."/>
            <person name="Albersmeier A."/>
            <person name="Kalinowski J."/>
            <person name="Ruckert C."/>
        </authorList>
    </citation>
    <scope>NUCLEOTIDE SEQUENCE</scope>
    <source>
        <strain evidence="10">VKM B-2484</strain>
    </source>
</reference>
<dbReference type="Gene3D" id="1.10.3720.10">
    <property type="entry name" value="MetI-like"/>
    <property type="match status" value="1"/>
</dbReference>
<dbReference type="InterPro" id="IPR035906">
    <property type="entry name" value="MetI-like_sf"/>
</dbReference>
<organism evidence="10 11">
    <name type="scientific">Ancylobacter dichloromethanicus</name>
    <dbReference type="NCBI Taxonomy" id="518825"/>
    <lineage>
        <taxon>Bacteria</taxon>
        <taxon>Pseudomonadati</taxon>
        <taxon>Pseudomonadota</taxon>
        <taxon>Alphaproteobacteria</taxon>
        <taxon>Hyphomicrobiales</taxon>
        <taxon>Xanthobacteraceae</taxon>
        <taxon>Ancylobacter</taxon>
    </lineage>
</organism>
<evidence type="ECO:0000256" key="2">
    <source>
        <dbReference type="ARBA" id="ARBA00007069"/>
    </source>
</evidence>
<evidence type="ECO:0000256" key="3">
    <source>
        <dbReference type="ARBA" id="ARBA00022448"/>
    </source>
</evidence>
<dbReference type="InterPro" id="IPR000515">
    <property type="entry name" value="MetI-like"/>
</dbReference>
<feature type="transmembrane region" description="Helical" evidence="8">
    <location>
        <begin position="97"/>
        <end position="120"/>
    </location>
</feature>
<evidence type="ECO:0000313" key="11">
    <source>
        <dbReference type="Proteomes" id="UP001143370"/>
    </source>
</evidence>
<keyword evidence="11" id="KW-1185">Reference proteome</keyword>
<dbReference type="PANTHER" id="PTHR42929:SF5">
    <property type="entry name" value="ABC TRANSPORTER PERMEASE PROTEIN"/>
    <property type="match status" value="1"/>
</dbReference>
<keyword evidence="3 8" id="KW-0813">Transport</keyword>
<keyword evidence="6 8" id="KW-1133">Transmembrane helix</keyword>
<dbReference type="GO" id="GO:0005886">
    <property type="term" value="C:plasma membrane"/>
    <property type="evidence" value="ECO:0007669"/>
    <property type="project" value="UniProtKB-SubCell"/>
</dbReference>
<evidence type="ECO:0000313" key="10">
    <source>
        <dbReference type="EMBL" id="GLK72345.1"/>
    </source>
</evidence>
<feature type="transmembrane region" description="Helical" evidence="8">
    <location>
        <begin position="7"/>
        <end position="32"/>
    </location>
</feature>
<dbReference type="PROSITE" id="PS50928">
    <property type="entry name" value="ABC_TM1"/>
    <property type="match status" value="1"/>
</dbReference>
<gene>
    <name evidence="10" type="ORF">GCM10017643_24610</name>
</gene>
<keyword evidence="5 8" id="KW-0812">Transmembrane</keyword>
<dbReference type="PANTHER" id="PTHR42929">
    <property type="entry name" value="INNER MEMBRANE ABC TRANSPORTER PERMEASE PROTEIN YDCU-RELATED-RELATED"/>
    <property type="match status" value="1"/>
</dbReference>
<dbReference type="SUPFAM" id="SSF161098">
    <property type="entry name" value="MetI-like"/>
    <property type="match status" value="1"/>
</dbReference>
<sequence length="282" mass="31186">MRINRLWAAILLGIPLIYLIVFFVTPLGMVVVDSFSNEAGELTLANYATVLGEAYYWRVLGYTFWIALVTCVATLILGYPLAYYMSLIERRRTMRRLCFILILMPLFTSNIVRSFGWIVLLGREGLVNETLLLLGIVDRPLRLLSTEVAIIIGMIYVMLPFMVLAIASVLQNMNGSLREASRDLGATAFATFLKVTLPLSAPGIVAGTLIVFTLSISSYVTPRIMSGGRSVVSSMLIYDQFMLVFNPFLGSAIAVVLLVASFALIIAYTLLMERRPARGTST</sequence>
<proteinExistence type="inferred from homology"/>